<feature type="compositionally biased region" description="Basic and acidic residues" evidence="1">
    <location>
        <begin position="59"/>
        <end position="69"/>
    </location>
</feature>
<feature type="region of interest" description="Disordered" evidence="1">
    <location>
        <begin position="38"/>
        <end position="139"/>
    </location>
</feature>
<organism evidence="2 3">
    <name type="scientific">Pleurodeles waltl</name>
    <name type="common">Iberian ribbed newt</name>
    <dbReference type="NCBI Taxonomy" id="8319"/>
    <lineage>
        <taxon>Eukaryota</taxon>
        <taxon>Metazoa</taxon>
        <taxon>Chordata</taxon>
        <taxon>Craniata</taxon>
        <taxon>Vertebrata</taxon>
        <taxon>Euteleostomi</taxon>
        <taxon>Amphibia</taxon>
        <taxon>Batrachia</taxon>
        <taxon>Caudata</taxon>
        <taxon>Salamandroidea</taxon>
        <taxon>Salamandridae</taxon>
        <taxon>Pleurodelinae</taxon>
        <taxon>Pleurodeles</taxon>
    </lineage>
</organism>
<comment type="caution">
    <text evidence="2">The sequence shown here is derived from an EMBL/GenBank/DDBJ whole genome shotgun (WGS) entry which is preliminary data.</text>
</comment>
<protein>
    <submittedName>
        <fullName evidence="2">Uncharacterized protein</fullName>
    </submittedName>
</protein>
<proteinExistence type="predicted"/>
<dbReference type="Proteomes" id="UP001066276">
    <property type="component" value="Chromosome 6"/>
</dbReference>
<feature type="compositionally biased region" description="Basic and acidic residues" evidence="1">
    <location>
        <begin position="82"/>
        <end position="105"/>
    </location>
</feature>
<dbReference type="EMBL" id="JANPWB010000010">
    <property type="protein sequence ID" value="KAJ1137827.1"/>
    <property type="molecule type" value="Genomic_DNA"/>
</dbReference>
<evidence type="ECO:0000313" key="2">
    <source>
        <dbReference type="EMBL" id="KAJ1137827.1"/>
    </source>
</evidence>
<gene>
    <name evidence="2" type="ORF">NDU88_004223</name>
</gene>
<sequence length="139" mass="15858">MSREAERNMDATVEICAWSVQANQVMLDVWMEVEIGGRREPFESRDSVSPSPTPGLLQEDPRGTQERHGSPGSSPQVQMARKQKEDVEKQKEDAEKQKEDTEMKETTQQQRQEEEDTERKEKEIPLNQGWGDAKVETGG</sequence>
<keyword evidence="3" id="KW-1185">Reference proteome</keyword>
<name>A0AAV7QEA2_PLEWA</name>
<accession>A0AAV7QEA2</accession>
<reference evidence="2" key="1">
    <citation type="journal article" date="2022" name="bioRxiv">
        <title>Sequencing and chromosome-scale assembly of the giantPleurodeles waltlgenome.</title>
        <authorList>
            <person name="Brown T."/>
            <person name="Elewa A."/>
            <person name="Iarovenko S."/>
            <person name="Subramanian E."/>
            <person name="Araus A.J."/>
            <person name="Petzold A."/>
            <person name="Susuki M."/>
            <person name="Suzuki K.-i.T."/>
            <person name="Hayashi T."/>
            <person name="Toyoda A."/>
            <person name="Oliveira C."/>
            <person name="Osipova E."/>
            <person name="Leigh N.D."/>
            <person name="Simon A."/>
            <person name="Yun M.H."/>
        </authorList>
    </citation>
    <scope>NUCLEOTIDE SEQUENCE</scope>
    <source>
        <strain evidence="2">20211129_DDA</strain>
        <tissue evidence="2">Liver</tissue>
    </source>
</reference>
<evidence type="ECO:0000256" key="1">
    <source>
        <dbReference type="SAM" id="MobiDB-lite"/>
    </source>
</evidence>
<dbReference type="AlphaFoldDB" id="A0AAV7QEA2"/>
<evidence type="ECO:0000313" key="3">
    <source>
        <dbReference type="Proteomes" id="UP001066276"/>
    </source>
</evidence>